<organism evidence="2 3">
    <name type="scientific">Oldenlandia corymbosa var. corymbosa</name>
    <dbReference type="NCBI Taxonomy" id="529605"/>
    <lineage>
        <taxon>Eukaryota</taxon>
        <taxon>Viridiplantae</taxon>
        <taxon>Streptophyta</taxon>
        <taxon>Embryophyta</taxon>
        <taxon>Tracheophyta</taxon>
        <taxon>Spermatophyta</taxon>
        <taxon>Magnoliopsida</taxon>
        <taxon>eudicotyledons</taxon>
        <taxon>Gunneridae</taxon>
        <taxon>Pentapetalae</taxon>
        <taxon>asterids</taxon>
        <taxon>lamiids</taxon>
        <taxon>Gentianales</taxon>
        <taxon>Rubiaceae</taxon>
        <taxon>Rubioideae</taxon>
        <taxon>Spermacoceae</taxon>
        <taxon>Hedyotis-Oldenlandia complex</taxon>
        <taxon>Oldenlandia</taxon>
    </lineage>
</organism>
<evidence type="ECO:0000313" key="3">
    <source>
        <dbReference type="Proteomes" id="UP001161247"/>
    </source>
</evidence>
<name>A0AAV1BVC3_OLDCO</name>
<dbReference type="PANTHER" id="PTHR46354:SF2">
    <property type="entry name" value="PROTEIN DOG1-LIKE 4"/>
    <property type="match status" value="1"/>
</dbReference>
<dbReference type="Proteomes" id="UP001161247">
    <property type="component" value="Chromosome 1"/>
</dbReference>
<evidence type="ECO:0000313" key="2">
    <source>
        <dbReference type="EMBL" id="CAI9087259.1"/>
    </source>
</evidence>
<dbReference type="PANTHER" id="PTHR46354">
    <property type="entry name" value="DOG1 DOMAIN-CONTAINING PROTEIN"/>
    <property type="match status" value="1"/>
</dbReference>
<dbReference type="InterPro" id="IPR025422">
    <property type="entry name" value="TGA_domain"/>
</dbReference>
<accession>A0AAV1BVC3</accession>
<dbReference type="PROSITE" id="PS51806">
    <property type="entry name" value="DOG1"/>
    <property type="match status" value="1"/>
</dbReference>
<dbReference type="EMBL" id="OX459118">
    <property type="protein sequence ID" value="CAI9087259.1"/>
    <property type="molecule type" value="Genomic_DNA"/>
</dbReference>
<dbReference type="GO" id="GO:0043565">
    <property type="term" value="F:sequence-specific DNA binding"/>
    <property type="evidence" value="ECO:0007669"/>
    <property type="project" value="InterPro"/>
</dbReference>
<gene>
    <name evidence="2" type="ORF">OLC1_LOCUS129</name>
</gene>
<dbReference type="Pfam" id="PF14144">
    <property type="entry name" value="DOG1"/>
    <property type="match status" value="1"/>
</dbReference>
<protein>
    <submittedName>
        <fullName evidence="2">OLC1v1021287C1</fullName>
    </submittedName>
</protein>
<dbReference type="GO" id="GO:0006351">
    <property type="term" value="P:DNA-templated transcription"/>
    <property type="evidence" value="ECO:0007669"/>
    <property type="project" value="InterPro"/>
</dbReference>
<keyword evidence="3" id="KW-1185">Reference proteome</keyword>
<evidence type="ECO:0000259" key="1">
    <source>
        <dbReference type="PROSITE" id="PS51806"/>
    </source>
</evidence>
<reference evidence="2" key="1">
    <citation type="submission" date="2023-03" db="EMBL/GenBank/DDBJ databases">
        <authorList>
            <person name="Julca I."/>
        </authorList>
    </citation>
    <scope>NUCLEOTIDE SEQUENCE</scope>
</reference>
<feature type="domain" description="DOG1" evidence="1">
    <location>
        <begin position="13"/>
        <end position="255"/>
    </location>
</feature>
<dbReference type="AlphaFoldDB" id="A0AAV1BVC3"/>
<sequence>MIMNKNMRPQLAEKKFHDFFEAWMCQLEEYANLLKREISTPDHQHHCDEQGNNCKALINKMTQHHKDFYTAKWAGAHEDVLAFFNPIWLTPLETAFSWMTGWKPSTFFRVVNSLHKTGQSPPSPGPAAELTDQQLQRIESLRVRIRLEEDKVEREMERQQVSMADPKFVELTRLVGLIRSGDRPMSPDVDLMVSAALKGLLNGLETVIKMADCVRLKTLKGILDVLNPIQSLEFLAASALLLVQMRKLGKKHMENSLITNHQTEFRDDT</sequence>
<dbReference type="InterPro" id="IPR051886">
    <property type="entry name" value="Seed_Dev/Stress_Resp_Reg"/>
</dbReference>
<proteinExistence type="predicted"/>